<dbReference type="Gene3D" id="3.40.50.300">
    <property type="entry name" value="P-loop containing nucleotide triphosphate hydrolases"/>
    <property type="match status" value="1"/>
</dbReference>
<dbReference type="SMART" id="SM00448">
    <property type="entry name" value="REC"/>
    <property type="match status" value="1"/>
</dbReference>
<comment type="caution">
    <text evidence="8">The sequence shown here is derived from an EMBL/GenBank/DDBJ whole genome shotgun (WGS) entry which is preliminary data.</text>
</comment>
<keyword evidence="9" id="KW-1185">Reference proteome</keyword>
<dbReference type="SUPFAM" id="SSF52172">
    <property type="entry name" value="CheY-like"/>
    <property type="match status" value="1"/>
</dbReference>
<keyword evidence="1" id="KW-0547">Nucleotide-binding</keyword>
<gene>
    <name evidence="8" type="ORF">SHI21_03930</name>
</gene>
<feature type="modified residue" description="4-aspartylphosphate" evidence="5">
    <location>
        <position position="52"/>
    </location>
</feature>
<evidence type="ECO:0000259" key="7">
    <source>
        <dbReference type="PROSITE" id="PS50110"/>
    </source>
</evidence>
<protein>
    <submittedName>
        <fullName evidence="8">Sigma-54 dependent transcriptional regulator</fullName>
    </submittedName>
</protein>
<dbReference type="CDD" id="cd00009">
    <property type="entry name" value="AAA"/>
    <property type="match status" value="1"/>
</dbReference>
<dbReference type="Gene3D" id="1.10.8.60">
    <property type="match status" value="1"/>
</dbReference>
<organism evidence="8 9">
    <name type="scientific">Bacteriovorax antarcticus</name>
    <dbReference type="NCBI Taxonomy" id="3088717"/>
    <lineage>
        <taxon>Bacteria</taxon>
        <taxon>Pseudomonadati</taxon>
        <taxon>Bdellovibrionota</taxon>
        <taxon>Bacteriovoracia</taxon>
        <taxon>Bacteriovoracales</taxon>
        <taxon>Bacteriovoracaceae</taxon>
        <taxon>Bacteriovorax</taxon>
    </lineage>
</organism>
<evidence type="ECO:0000313" key="8">
    <source>
        <dbReference type="EMBL" id="MEA9355332.1"/>
    </source>
</evidence>
<dbReference type="Pfam" id="PF25601">
    <property type="entry name" value="AAA_lid_14"/>
    <property type="match status" value="1"/>
</dbReference>
<dbReference type="InterPro" id="IPR027417">
    <property type="entry name" value="P-loop_NTPase"/>
</dbReference>
<dbReference type="PANTHER" id="PTHR32071">
    <property type="entry name" value="TRANSCRIPTIONAL REGULATORY PROTEIN"/>
    <property type="match status" value="1"/>
</dbReference>
<dbReference type="Pfam" id="PF00072">
    <property type="entry name" value="Response_reg"/>
    <property type="match status" value="1"/>
</dbReference>
<dbReference type="Pfam" id="PF00158">
    <property type="entry name" value="Sigma54_activat"/>
    <property type="match status" value="1"/>
</dbReference>
<evidence type="ECO:0000259" key="6">
    <source>
        <dbReference type="PROSITE" id="PS50045"/>
    </source>
</evidence>
<dbReference type="EMBL" id="JAYGJQ010000001">
    <property type="protein sequence ID" value="MEA9355332.1"/>
    <property type="molecule type" value="Genomic_DNA"/>
</dbReference>
<dbReference type="InterPro" id="IPR058031">
    <property type="entry name" value="AAA_lid_NorR"/>
</dbReference>
<dbReference type="SUPFAM" id="SSF46689">
    <property type="entry name" value="Homeodomain-like"/>
    <property type="match status" value="1"/>
</dbReference>
<dbReference type="Proteomes" id="UP001302274">
    <property type="component" value="Unassembled WGS sequence"/>
</dbReference>
<dbReference type="SMART" id="SM00382">
    <property type="entry name" value="AAA"/>
    <property type="match status" value="1"/>
</dbReference>
<evidence type="ECO:0000313" key="9">
    <source>
        <dbReference type="Proteomes" id="UP001302274"/>
    </source>
</evidence>
<dbReference type="InterPro" id="IPR003593">
    <property type="entry name" value="AAA+_ATPase"/>
</dbReference>
<dbReference type="PROSITE" id="PS50045">
    <property type="entry name" value="SIGMA54_INTERACT_4"/>
    <property type="match status" value="1"/>
</dbReference>
<proteinExistence type="predicted"/>
<evidence type="ECO:0000256" key="3">
    <source>
        <dbReference type="ARBA" id="ARBA00023015"/>
    </source>
</evidence>
<dbReference type="Gene3D" id="1.10.10.60">
    <property type="entry name" value="Homeodomain-like"/>
    <property type="match status" value="1"/>
</dbReference>
<feature type="domain" description="Response regulatory" evidence="7">
    <location>
        <begin position="2"/>
        <end position="120"/>
    </location>
</feature>
<sequence length="458" mass="50476">MKILIVDDETLVRRTMQATIESDGSHQVFTAGSLEEAGKVLEEETIDLVFTDLSLDDGPERLGLNLLKHLNDHYPATVAVAMTGHNEDALVEQCLKAGAADYILKPIGPEKLRQTMLKAPILHRLLRKNQNLKSQIGKDALHLVELKSKSKAFQAVLDVAKKLRGTSQSVLIRGENGTGKEVLARYLWSLEGDDSRPMIAVNCGAIPASLAESELFGHKKGSFTGATEARTGKFEAANGGDLFLDELATLTPEIQVKLLRVLSTGEITPVGQEKSKKIVCRIITATNENLEEMIKAKTFREDLFFRVKQFSLTIPPLRERKEDILDLANHFLSQYSNKRLSKSAESLLLSYTWPGNVRELKSAMEVAAVLSDGSEIEHSDIAPHLQQTGAPVLAKALPASQEIDENLLAGNYHHLLREFEAKMIDCAMKKCGTENAAAKFLGIPRSTLGDIRKRHQAK</sequence>
<evidence type="ECO:0000256" key="1">
    <source>
        <dbReference type="ARBA" id="ARBA00022741"/>
    </source>
</evidence>
<dbReference type="PANTHER" id="PTHR32071:SF81">
    <property type="entry name" value="PROPIONATE CATABOLISM OPERON REGULATORY PROTEIN"/>
    <property type="match status" value="1"/>
</dbReference>
<dbReference type="Gene3D" id="3.40.50.2300">
    <property type="match status" value="1"/>
</dbReference>
<dbReference type="InterPro" id="IPR009057">
    <property type="entry name" value="Homeodomain-like_sf"/>
</dbReference>
<keyword evidence="4" id="KW-0804">Transcription</keyword>
<keyword evidence="5" id="KW-0597">Phosphoprotein</keyword>
<dbReference type="InterPro" id="IPR002078">
    <property type="entry name" value="Sigma_54_int"/>
</dbReference>
<dbReference type="SUPFAM" id="SSF52540">
    <property type="entry name" value="P-loop containing nucleoside triphosphate hydrolases"/>
    <property type="match status" value="1"/>
</dbReference>
<dbReference type="RefSeq" id="WP_323574832.1">
    <property type="nucleotide sequence ID" value="NZ_JAYGJQ010000001.1"/>
</dbReference>
<dbReference type="PROSITE" id="PS50110">
    <property type="entry name" value="RESPONSE_REGULATORY"/>
    <property type="match status" value="1"/>
</dbReference>
<keyword evidence="2" id="KW-0067">ATP-binding</keyword>
<evidence type="ECO:0000256" key="2">
    <source>
        <dbReference type="ARBA" id="ARBA00022840"/>
    </source>
</evidence>
<evidence type="ECO:0000256" key="4">
    <source>
        <dbReference type="ARBA" id="ARBA00023163"/>
    </source>
</evidence>
<dbReference type="CDD" id="cd00156">
    <property type="entry name" value="REC"/>
    <property type="match status" value="1"/>
</dbReference>
<keyword evidence="3" id="KW-0805">Transcription regulation</keyword>
<dbReference type="InterPro" id="IPR011006">
    <property type="entry name" value="CheY-like_superfamily"/>
</dbReference>
<dbReference type="Pfam" id="PF02954">
    <property type="entry name" value="HTH_8"/>
    <property type="match status" value="1"/>
</dbReference>
<dbReference type="InterPro" id="IPR002197">
    <property type="entry name" value="HTH_Fis"/>
</dbReference>
<reference evidence="8 9" key="1">
    <citation type="submission" date="2023-11" db="EMBL/GenBank/DDBJ databases">
        <title>A Novel Polar Bacteriovorax (B. antarcticus) Isolated from the Biocrust in Antarctica.</title>
        <authorList>
            <person name="Mun W."/>
            <person name="Choi S.Y."/>
            <person name="Mitchell R.J."/>
        </authorList>
    </citation>
    <scope>NUCLEOTIDE SEQUENCE [LARGE SCALE GENOMIC DNA]</scope>
    <source>
        <strain evidence="8 9">PP10</strain>
    </source>
</reference>
<feature type="domain" description="Sigma-54 factor interaction" evidence="6">
    <location>
        <begin position="146"/>
        <end position="369"/>
    </location>
</feature>
<accession>A0ABU5VQZ5</accession>
<name>A0ABU5VQZ5_9BACT</name>
<dbReference type="InterPro" id="IPR001789">
    <property type="entry name" value="Sig_transdc_resp-reg_receiver"/>
</dbReference>
<evidence type="ECO:0000256" key="5">
    <source>
        <dbReference type="PROSITE-ProRule" id="PRU00169"/>
    </source>
</evidence>